<accession>A0ABN9QJL2</accession>
<organism evidence="4 5">
    <name type="scientific">Prorocentrum cordatum</name>
    <dbReference type="NCBI Taxonomy" id="2364126"/>
    <lineage>
        <taxon>Eukaryota</taxon>
        <taxon>Sar</taxon>
        <taxon>Alveolata</taxon>
        <taxon>Dinophyceae</taxon>
        <taxon>Prorocentrales</taxon>
        <taxon>Prorocentraceae</taxon>
        <taxon>Prorocentrum</taxon>
    </lineage>
</organism>
<dbReference type="InterPro" id="IPR029063">
    <property type="entry name" value="SAM-dependent_MTases_sf"/>
</dbReference>
<dbReference type="Pfam" id="PF06722">
    <property type="entry name" value="EryCIII-like_C"/>
    <property type="match status" value="1"/>
</dbReference>
<dbReference type="Pfam" id="PF05050">
    <property type="entry name" value="Methyltransf_21"/>
    <property type="match status" value="1"/>
</dbReference>
<feature type="non-terminal residue" evidence="4">
    <location>
        <position position="784"/>
    </location>
</feature>
<proteinExistence type="predicted"/>
<gene>
    <name evidence="4" type="ORF">PCOR1329_LOCUS12360</name>
</gene>
<comment type="caution">
    <text evidence="4">The sequence shown here is derived from an EMBL/GenBank/DDBJ whole genome shotgun (WGS) entry which is preliminary data.</text>
</comment>
<evidence type="ECO:0000313" key="4">
    <source>
        <dbReference type="EMBL" id="CAK0805980.1"/>
    </source>
</evidence>
<name>A0ABN9QJL2_9DINO</name>
<feature type="region of interest" description="Disordered" evidence="1">
    <location>
        <begin position="131"/>
        <end position="160"/>
    </location>
</feature>
<evidence type="ECO:0000259" key="2">
    <source>
        <dbReference type="Pfam" id="PF05050"/>
    </source>
</evidence>
<evidence type="ECO:0008006" key="6">
    <source>
        <dbReference type="Google" id="ProtNLM"/>
    </source>
</evidence>
<dbReference type="Gene3D" id="3.40.50.150">
    <property type="entry name" value="Vaccinia Virus protein VP39"/>
    <property type="match status" value="1"/>
</dbReference>
<feature type="domain" description="Methyltransferase FkbM" evidence="2">
    <location>
        <begin position="542"/>
        <end position="667"/>
    </location>
</feature>
<feature type="compositionally biased region" description="Low complexity" evidence="1">
    <location>
        <begin position="146"/>
        <end position="160"/>
    </location>
</feature>
<dbReference type="EMBL" id="CAUYUJ010003603">
    <property type="protein sequence ID" value="CAK0805980.1"/>
    <property type="molecule type" value="Genomic_DNA"/>
</dbReference>
<feature type="domain" description="Erythromycin biosynthesis protein CIII-like C-terminal" evidence="3">
    <location>
        <begin position="244"/>
        <end position="320"/>
    </location>
</feature>
<evidence type="ECO:0000256" key="1">
    <source>
        <dbReference type="SAM" id="MobiDB-lite"/>
    </source>
</evidence>
<dbReference type="InterPro" id="IPR010610">
    <property type="entry name" value="EryCIII-like_C"/>
</dbReference>
<dbReference type="PANTHER" id="PTHR48050">
    <property type="entry name" value="STEROL 3-BETA-GLUCOSYLTRANSFERASE"/>
    <property type="match status" value="1"/>
</dbReference>
<dbReference type="InterPro" id="IPR050426">
    <property type="entry name" value="Glycosyltransferase_28"/>
</dbReference>
<dbReference type="Proteomes" id="UP001189429">
    <property type="component" value="Unassembled WGS sequence"/>
</dbReference>
<dbReference type="InterPro" id="IPR006342">
    <property type="entry name" value="FkbM_mtfrase"/>
</dbReference>
<evidence type="ECO:0000259" key="3">
    <source>
        <dbReference type="Pfam" id="PF06722"/>
    </source>
</evidence>
<keyword evidence="5" id="KW-1185">Reference proteome</keyword>
<protein>
    <recommendedName>
        <fullName evidence="6">Methyltransferase FkbM domain-containing protein</fullName>
    </recommendedName>
</protein>
<dbReference type="Gene3D" id="3.40.50.2000">
    <property type="entry name" value="Glycogen Phosphorylase B"/>
    <property type="match status" value="1"/>
</dbReference>
<dbReference type="SUPFAM" id="SSF53756">
    <property type="entry name" value="UDP-Glycosyltransferase/glycogen phosphorylase"/>
    <property type="match status" value="1"/>
</dbReference>
<dbReference type="SUPFAM" id="SSF53335">
    <property type="entry name" value="S-adenosyl-L-methionine-dependent methyltransferases"/>
    <property type="match status" value="2"/>
</dbReference>
<reference evidence="4" key="1">
    <citation type="submission" date="2023-10" db="EMBL/GenBank/DDBJ databases">
        <authorList>
            <person name="Chen Y."/>
            <person name="Shah S."/>
            <person name="Dougan E. K."/>
            <person name="Thang M."/>
            <person name="Chan C."/>
        </authorList>
    </citation>
    <scope>NUCLEOTIDE SEQUENCE [LARGE SCALE GENOMIC DNA]</scope>
</reference>
<evidence type="ECO:0000313" key="5">
    <source>
        <dbReference type="Proteomes" id="UP001189429"/>
    </source>
</evidence>
<dbReference type="PANTHER" id="PTHR48050:SF11">
    <property type="entry name" value="GLYCOSYLTRANSFERASE"/>
    <property type="match status" value="1"/>
</dbReference>
<sequence>MAVVYHLAERLGAPWVCASPALVPYAAPPDFEKHFKIRTDFPELHAAILAGSMPGWTWHRASSVAHIGSWLWPLFTDNHALFRENLLGLPPVPGYDEADSLLPQIACARGASCSGCPARCSASRRAGLAPARGRRVRGVGAGGGRRPAPGAAGRVPGRLRGPGPRGALLRGLRQHGEGGLGQDPGAVLKVVVDTARWMKLGVVVMVHMVEGLSAQCQRETPAGDFALQPGEGDWPGALLCYTDVCHCSLLPECSAAVHHGGIGTTIAALRAGIPQLIVPIAFDQPYWAERVGALGVGDSLQMDELTVPVLSRALRRLLSADVEEETTLCLCSCSSCDGARAAASRLGAQIRAADGVGAAVSAILSAAEGAAPPRAHCASPLRPARRVALHPGDGAPRVWARCPGEVQYVHSEIASRACYGDVGRLQPGCVVIDAGMNLGLFALHLARTWTRGSGAGAGASGGGGASVAGVTCLGFEPCAETYDLALRNLREQGVQVVDHGVSLAGLSPSVLPRAAQEPAASEGLEHSGLQHTVPCVVVHCFNLALSDKDEELELCVLPHLSSNSTLKRHRAAKERHRHSGAYEQRLVEFFFAEERVEKVQAVSLASVLRRLLGAALPGAVADPIAHVGAVGLLKVDVEGAEAEVLAGLGEEHWRLISRIAMEVHTREALEAVQTLLSKFFSGEVKVEEQDDLDDHWMLYACARSLPECSEFSQPGAGTKRRRFMPDPAEDKCASPISHIIQQEGQTLTGQVETHHQQCCGRSQHWSACGGRRPGEHAWNQAKDT</sequence>